<keyword evidence="10" id="KW-1185">Reference proteome</keyword>
<keyword evidence="1 6" id="KW-0645">Protease</keyword>
<dbReference type="Pfam" id="PF01435">
    <property type="entry name" value="Peptidase_M48"/>
    <property type="match status" value="1"/>
</dbReference>
<protein>
    <submittedName>
        <fullName evidence="9">Peptidase</fullName>
    </submittedName>
</protein>
<evidence type="ECO:0000256" key="7">
    <source>
        <dbReference type="SAM" id="Phobius"/>
    </source>
</evidence>
<reference evidence="9 10" key="1">
    <citation type="submission" date="2017-06" db="EMBL/GenBank/DDBJ databases">
        <title>Azoarcus.</title>
        <authorList>
            <person name="Woo J.-H."/>
            <person name="Kim H.-S."/>
        </authorList>
    </citation>
    <scope>NUCLEOTIDE SEQUENCE [LARGE SCALE GENOMIC DNA]</scope>
    <source>
        <strain evidence="9 10">TSPY31</strain>
    </source>
</reference>
<keyword evidence="2" id="KW-0479">Metal-binding</keyword>
<dbReference type="EMBL" id="CP022187">
    <property type="protein sequence ID" value="AWI75859.1"/>
    <property type="molecule type" value="Genomic_DNA"/>
</dbReference>
<evidence type="ECO:0000259" key="8">
    <source>
        <dbReference type="Pfam" id="PF01435"/>
    </source>
</evidence>
<keyword evidence="7" id="KW-0472">Membrane</keyword>
<dbReference type="KEGG" id="acom:CEW83_12065"/>
<dbReference type="InterPro" id="IPR001915">
    <property type="entry name" value="Peptidase_M48"/>
</dbReference>
<keyword evidence="3 6" id="KW-0378">Hydrolase</keyword>
<evidence type="ECO:0000313" key="9">
    <source>
        <dbReference type="EMBL" id="AWI75859.1"/>
    </source>
</evidence>
<evidence type="ECO:0000256" key="4">
    <source>
        <dbReference type="ARBA" id="ARBA00022833"/>
    </source>
</evidence>
<dbReference type="CDD" id="cd07328">
    <property type="entry name" value="M48_Ste24p_like"/>
    <property type="match status" value="1"/>
</dbReference>
<gene>
    <name evidence="9" type="ORF">CEW83_12065</name>
</gene>
<keyword evidence="4 6" id="KW-0862">Zinc</keyword>
<dbReference type="AlphaFoldDB" id="A0A2U8GQ81"/>
<dbReference type="GO" id="GO:0006508">
    <property type="term" value="P:proteolysis"/>
    <property type="evidence" value="ECO:0007669"/>
    <property type="project" value="UniProtKB-KW"/>
</dbReference>
<proteinExistence type="inferred from homology"/>
<dbReference type="GO" id="GO:0004222">
    <property type="term" value="F:metalloendopeptidase activity"/>
    <property type="evidence" value="ECO:0007669"/>
    <property type="project" value="InterPro"/>
</dbReference>
<organism evidence="9 10">
    <name type="scientific">Parazoarcus communis</name>
    <dbReference type="NCBI Taxonomy" id="41977"/>
    <lineage>
        <taxon>Bacteria</taxon>
        <taxon>Pseudomonadati</taxon>
        <taxon>Pseudomonadota</taxon>
        <taxon>Betaproteobacteria</taxon>
        <taxon>Rhodocyclales</taxon>
        <taxon>Zoogloeaceae</taxon>
        <taxon>Parazoarcus</taxon>
    </lineage>
</organism>
<keyword evidence="5 6" id="KW-0482">Metalloprotease</keyword>
<evidence type="ECO:0000256" key="5">
    <source>
        <dbReference type="ARBA" id="ARBA00023049"/>
    </source>
</evidence>
<keyword evidence="7" id="KW-0812">Transmembrane</keyword>
<evidence type="ECO:0000256" key="1">
    <source>
        <dbReference type="ARBA" id="ARBA00022670"/>
    </source>
</evidence>
<evidence type="ECO:0000256" key="2">
    <source>
        <dbReference type="ARBA" id="ARBA00022723"/>
    </source>
</evidence>
<feature type="transmembrane region" description="Helical" evidence="7">
    <location>
        <begin position="21"/>
        <end position="46"/>
    </location>
</feature>
<sequence>MYVPRSRLFDLRPRLARRLGLIAFAGLSAVGALMVLAFCAVVLALMHSWQTLNEGEPLATVASSLAAVCAAYLCARLTTIFYVPAPEPEGILLPPDAAPEFYCLMDDIGSHLGADPIDRVWITRDPNATVLQRARWGCVGRIESHLLLGLPLVHSVSRSQLAAVMAHEFAHLALQRNGLGKLGAHVRAWWFRVLDAMCESMPIVETLADRVLRRFYRDMLRLSRIEEFEADAIAAKLVGAGLLGETLVEVTLKERFLRQDYWPKVMAQSESRARPSIRPYREMGLGVETGFLRPASVRAVTAVLLEDEEDVSLPFHPSLHQRLSALRVPLRAAQVDRPSAARHYFAPLLPSLAWVFDHAWWQDVRSGWRSQYARARRSSRD</sequence>
<evidence type="ECO:0000313" key="10">
    <source>
        <dbReference type="Proteomes" id="UP000244930"/>
    </source>
</evidence>
<name>A0A2U8GQ81_9RHOO</name>
<evidence type="ECO:0000256" key="3">
    <source>
        <dbReference type="ARBA" id="ARBA00022801"/>
    </source>
</evidence>
<feature type="domain" description="Peptidase M48" evidence="8">
    <location>
        <begin position="152"/>
        <end position="327"/>
    </location>
</feature>
<dbReference type="Proteomes" id="UP000244930">
    <property type="component" value="Chromosome"/>
</dbReference>
<dbReference type="Gene3D" id="3.30.2010.10">
    <property type="entry name" value="Metalloproteases ('zincins'), catalytic domain"/>
    <property type="match status" value="1"/>
</dbReference>
<evidence type="ECO:0000256" key="6">
    <source>
        <dbReference type="RuleBase" id="RU003983"/>
    </source>
</evidence>
<comment type="similarity">
    <text evidence="6">Belongs to the peptidase M48 family.</text>
</comment>
<comment type="cofactor">
    <cofactor evidence="6">
        <name>Zn(2+)</name>
        <dbReference type="ChEBI" id="CHEBI:29105"/>
    </cofactor>
    <text evidence="6">Binds 1 zinc ion per subunit.</text>
</comment>
<dbReference type="GO" id="GO:0046872">
    <property type="term" value="F:metal ion binding"/>
    <property type="evidence" value="ECO:0007669"/>
    <property type="project" value="UniProtKB-KW"/>
</dbReference>
<accession>A0A2U8GQ81</accession>
<dbReference type="RefSeq" id="WP_108949562.1">
    <property type="nucleotide sequence ID" value="NZ_CP022187.1"/>
</dbReference>
<keyword evidence="7" id="KW-1133">Transmembrane helix</keyword>